<dbReference type="RefSeq" id="WP_202584124.1">
    <property type="nucleotide sequence ID" value="NZ_BKBO01000026.1"/>
</dbReference>
<evidence type="ECO:0000313" key="2">
    <source>
        <dbReference type="EMBL" id="GEQ54783.1"/>
    </source>
</evidence>
<sequence>MITVKDVKNSLRIDHSMDDNLLEQLIDTAESYIIHAVDSQLNKQDYEKYKQFDWAVSLLVQHWYINQQVANTEHIPFTVTSLIQQLRGSVWHADRESPE</sequence>
<evidence type="ECO:0000313" key="3">
    <source>
        <dbReference type="Proteomes" id="UP000886597"/>
    </source>
</evidence>
<dbReference type="Proteomes" id="UP000886607">
    <property type="component" value="Unassembled WGS sequence"/>
</dbReference>
<dbReference type="Pfam" id="PF05135">
    <property type="entry name" value="Phage_connect_1"/>
    <property type="match status" value="1"/>
</dbReference>
<evidence type="ECO:0000313" key="1">
    <source>
        <dbReference type="EMBL" id="GEQ49815.1"/>
    </source>
</evidence>
<organism evidence="2 3">
    <name type="scientific">Tetragenococcus koreensis</name>
    <dbReference type="NCBI Taxonomy" id="290335"/>
    <lineage>
        <taxon>Bacteria</taxon>
        <taxon>Bacillati</taxon>
        <taxon>Bacillota</taxon>
        <taxon>Bacilli</taxon>
        <taxon>Lactobacillales</taxon>
        <taxon>Enterococcaceae</taxon>
        <taxon>Tetragenococcus</taxon>
    </lineage>
</organism>
<dbReference type="AlphaFoldDB" id="A0AAN4UC91"/>
<dbReference type="InterPro" id="IPR006450">
    <property type="entry name" value="Phage_HK97_gp6-like"/>
</dbReference>
<reference evidence="2" key="1">
    <citation type="submission" date="2019-08" db="EMBL/GenBank/DDBJ databases">
        <authorList>
            <person name="Ishikawa M."/>
            <person name="Suzuki T."/>
            <person name="Matsutani M."/>
        </authorList>
    </citation>
    <scope>NUCLEOTIDE SEQUENCE</scope>
    <source>
        <strain evidence="2">7C1</strain>
        <strain evidence="1">8C4</strain>
    </source>
</reference>
<evidence type="ECO:0000313" key="4">
    <source>
        <dbReference type="Proteomes" id="UP000886607"/>
    </source>
</evidence>
<dbReference type="InterPro" id="IPR021146">
    <property type="entry name" value="Phage_gp6-like_head-tail"/>
</dbReference>
<dbReference type="EMBL" id="BKBQ01000025">
    <property type="protein sequence ID" value="GEQ54783.1"/>
    <property type="molecule type" value="Genomic_DNA"/>
</dbReference>
<keyword evidence="4" id="KW-1185">Reference proteome</keyword>
<gene>
    <name evidence="1" type="ORF">TK11N_16670</name>
    <name evidence="2" type="ORF">TK2N_16270</name>
</gene>
<reference evidence="2" key="2">
    <citation type="journal article" date="2020" name="Int. Dairy J.">
        <title>Lactic acid bacterial diversity in Brie cheese focusing on salt concentration and pH of isolation medium and characterisation of halophilic and alkaliphilic lactic acid bacterial isolates.</title>
        <authorList>
            <person name="Unno R."/>
            <person name="Matsutani M."/>
            <person name="Suzuki T."/>
            <person name="Kodama K."/>
            <person name="Matsushita H."/>
            <person name="Yamasato K."/>
            <person name="Koizumi Y."/>
            <person name="Ishikawa M."/>
        </authorList>
    </citation>
    <scope>NUCLEOTIDE SEQUENCE</scope>
    <source>
        <strain evidence="2">7C1</strain>
        <strain evidence="1">8C4</strain>
    </source>
</reference>
<dbReference type="CDD" id="cd08054">
    <property type="entry name" value="gp6"/>
    <property type="match status" value="1"/>
</dbReference>
<name>A0AAN4UC91_9ENTE</name>
<dbReference type="Proteomes" id="UP000886597">
    <property type="component" value="Unassembled WGS sequence"/>
</dbReference>
<protein>
    <submittedName>
        <fullName evidence="2">DNA-packaging protein</fullName>
    </submittedName>
</protein>
<dbReference type="EMBL" id="BKBO01000026">
    <property type="protein sequence ID" value="GEQ49815.1"/>
    <property type="molecule type" value="Genomic_DNA"/>
</dbReference>
<accession>A0AAN4UC91</accession>
<dbReference type="Gene3D" id="1.10.3230.30">
    <property type="entry name" value="Phage gp6-like head-tail connector protein"/>
    <property type="match status" value="1"/>
</dbReference>
<proteinExistence type="predicted"/>
<comment type="caution">
    <text evidence="2">The sequence shown here is derived from an EMBL/GenBank/DDBJ whole genome shotgun (WGS) entry which is preliminary data.</text>
</comment>
<dbReference type="NCBIfam" id="TIGR01560">
    <property type="entry name" value="put_DNA_pack"/>
    <property type="match status" value="1"/>
</dbReference>